<reference evidence="1 2" key="1">
    <citation type="submission" date="2023-09" db="EMBL/GenBank/DDBJ databases">
        <title>Genomes of two closely related lineages of the louse Polyplax serrata with different host specificities.</title>
        <authorList>
            <person name="Martinu J."/>
            <person name="Tarabai H."/>
            <person name="Stefka J."/>
            <person name="Hypsa V."/>
        </authorList>
    </citation>
    <scope>NUCLEOTIDE SEQUENCE [LARGE SCALE GENOMIC DNA]</scope>
    <source>
        <strain evidence="1">98ZLc_SE</strain>
    </source>
</reference>
<name>A0ABR1BBP4_POLSC</name>
<gene>
    <name evidence="1" type="ORF">RUM44_012571</name>
</gene>
<evidence type="ECO:0000313" key="1">
    <source>
        <dbReference type="EMBL" id="KAK6640873.1"/>
    </source>
</evidence>
<sequence>MSALGTNREHRPEFMVSCPGYSDELAISEQVGSASGRQQKTSLCWDLHIKFSGLGIWTAELVCAATKANSLGVTEELDTRNVQIFYVSKYLCPVQKSKNLSQCSFQFHNQEVLLDEIATARSTKLDRHPRYCHQNYECGIYSTIQKPRTPSSSSFTISLLERDENSLGATCRPLPERVCNLHDENMGYLYVPNK</sequence>
<protein>
    <submittedName>
        <fullName evidence="1">Uncharacterized protein</fullName>
    </submittedName>
</protein>
<comment type="caution">
    <text evidence="1">The sequence shown here is derived from an EMBL/GenBank/DDBJ whole genome shotgun (WGS) entry which is preliminary data.</text>
</comment>
<keyword evidence="2" id="KW-1185">Reference proteome</keyword>
<dbReference type="Proteomes" id="UP001359485">
    <property type="component" value="Unassembled WGS sequence"/>
</dbReference>
<accession>A0ABR1BBP4</accession>
<dbReference type="EMBL" id="JAWJWF010000001">
    <property type="protein sequence ID" value="KAK6640873.1"/>
    <property type="molecule type" value="Genomic_DNA"/>
</dbReference>
<organism evidence="1 2">
    <name type="scientific">Polyplax serrata</name>
    <name type="common">Common mouse louse</name>
    <dbReference type="NCBI Taxonomy" id="468196"/>
    <lineage>
        <taxon>Eukaryota</taxon>
        <taxon>Metazoa</taxon>
        <taxon>Ecdysozoa</taxon>
        <taxon>Arthropoda</taxon>
        <taxon>Hexapoda</taxon>
        <taxon>Insecta</taxon>
        <taxon>Pterygota</taxon>
        <taxon>Neoptera</taxon>
        <taxon>Paraneoptera</taxon>
        <taxon>Psocodea</taxon>
        <taxon>Troctomorpha</taxon>
        <taxon>Phthiraptera</taxon>
        <taxon>Anoplura</taxon>
        <taxon>Polyplacidae</taxon>
        <taxon>Polyplax</taxon>
    </lineage>
</organism>
<evidence type="ECO:0000313" key="2">
    <source>
        <dbReference type="Proteomes" id="UP001359485"/>
    </source>
</evidence>
<proteinExistence type="predicted"/>